<dbReference type="NCBIfam" id="NF005508">
    <property type="entry name" value="PRK07121.1-1"/>
    <property type="match status" value="1"/>
</dbReference>
<evidence type="ECO:0000256" key="4">
    <source>
        <dbReference type="ARBA" id="ARBA00023002"/>
    </source>
</evidence>
<keyword evidence="3" id="KW-0274">FAD</keyword>
<protein>
    <recommendedName>
        <fullName evidence="5">FAD-dependent oxidoreductase 2 FAD-binding domain-containing protein</fullName>
    </recommendedName>
</protein>
<dbReference type="InterPro" id="IPR027477">
    <property type="entry name" value="Succ_DH/fumarate_Rdtase_cat_sf"/>
</dbReference>
<dbReference type="GO" id="GO:0008202">
    <property type="term" value="P:steroid metabolic process"/>
    <property type="evidence" value="ECO:0007669"/>
    <property type="project" value="UniProtKB-ARBA"/>
</dbReference>
<feature type="domain" description="FAD-dependent oxidoreductase 2 FAD-binding" evidence="5">
    <location>
        <begin position="23"/>
        <end position="452"/>
    </location>
</feature>
<dbReference type="eggNOG" id="COG1053">
    <property type="taxonomic scope" value="Bacteria"/>
</dbReference>
<evidence type="ECO:0000256" key="3">
    <source>
        <dbReference type="ARBA" id="ARBA00022827"/>
    </source>
</evidence>
<dbReference type="GO" id="GO:0033765">
    <property type="term" value="F:steroid dehydrogenase activity, acting on the CH-CH group of donors"/>
    <property type="evidence" value="ECO:0007669"/>
    <property type="project" value="UniProtKB-ARBA"/>
</dbReference>
<keyword evidence="2" id="KW-0285">Flavoprotein</keyword>
<gene>
    <name evidence="6" type="ORF">GSI01S_18_00410</name>
</gene>
<dbReference type="EMBL" id="BANU01000018">
    <property type="protein sequence ID" value="GAC61480.1"/>
    <property type="molecule type" value="Genomic_DNA"/>
</dbReference>
<evidence type="ECO:0000313" key="6">
    <source>
        <dbReference type="EMBL" id="GAC61480.1"/>
    </source>
</evidence>
<dbReference type="SUPFAM" id="SSF56425">
    <property type="entry name" value="Succinate dehydrogenase/fumarate reductase flavoprotein, catalytic domain"/>
    <property type="match status" value="1"/>
</dbReference>
<evidence type="ECO:0000256" key="2">
    <source>
        <dbReference type="ARBA" id="ARBA00022630"/>
    </source>
</evidence>
<organism evidence="6 7">
    <name type="scientific">Gordonia sihwensis NBRC 108236</name>
    <dbReference type="NCBI Taxonomy" id="1223544"/>
    <lineage>
        <taxon>Bacteria</taxon>
        <taxon>Bacillati</taxon>
        <taxon>Actinomycetota</taxon>
        <taxon>Actinomycetes</taxon>
        <taxon>Mycobacteriales</taxon>
        <taxon>Gordoniaceae</taxon>
        <taxon>Gordonia</taxon>
    </lineage>
</organism>
<dbReference type="InterPro" id="IPR003953">
    <property type="entry name" value="FAD-dep_OxRdtase_2_FAD-bd"/>
</dbReference>
<comment type="caution">
    <text evidence="6">The sequence shown here is derived from an EMBL/GenBank/DDBJ whole genome shotgun (WGS) entry which is preliminary data.</text>
</comment>
<reference evidence="6 7" key="1">
    <citation type="submission" date="2012-12" db="EMBL/GenBank/DDBJ databases">
        <title>Whole genome shotgun sequence of Gordonia sihwensis NBRC 108236.</title>
        <authorList>
            <person name="Yoshida I."/>
            <person name="Hosoyama A."/>
            <person name="Tsuchikane K."/>
            <person name="Ando Y."/>
            <person name="Baba S."/>
            <person name="Ohji S."/>
            <person name="Hamada M."/>
            <person name="Tamura T."/>
            <person name="Yamazoe A."/>
            <person name="Yamazaki S."/>
            <person name="Fujita N."/>
        </authorList>
    </citation>
    <scope>NUCLEOTIDE SEQUENCE [LARGE SCALE GENOMIC DNA]</scope>
    <source>
        <strain evidence="6 7">NBRC 108236</strain>
    </source>
</reference>
<dbReference type="Pfam" id="PF00890">
    <property type="entry name" value="FAD_binding_2"/>
    <property type="match status" value="1"/>
</dbReference>
<dbReference type="Gene3D" id="3.90.700.10">
    <property type="entry name" value="Succinate dehydrogenase/fumarate reductase flavoprotein, catalytic domain"/>
    <property type="match status" value="1"/>
</dbReference>
<dbReference type="SUPFAM" id="SSF51905">
    <property type="entry name" value="FAD/NAD(P)-binding domain"/>
    <property type="match status" value="1"/>
</dbReference>
<dbReference type="Proteomes" id="UP000035083">
    <property type="component" value="Unassembled WGS sequence"/>
</dbReference>
<dbReference type="InterPro" id="IPR036188">
    <property type="entry name" value="FAD/NAD-bd_sf"/>
</dbReference>
<keyword evidence="7" id="KW-1185">Reference proteome</keyword>
<dbReference type="NCBIfam" id="NF005510">
    <property type="entry name" value="PRK07121.1-3"/>
    <property type="match status" value="1"/>
</dbReference>
<keyword evidence="4" id="KW-0560">Oxidoreductase</keyword>
<proteinExistence type="predicted"/>
<dbReference type="Gene3D" id="3.50.50.60">
    <property type="entry name" value="FAD/NAD(P)-binding domain"/>
    <property type="match status" value="1"/>
</dbReference>
<name>L7LK42_9ACTN</name>
<sequence>MSGLDLPEIVNASDVAEYSDTVDVLVIGAGIGGCCAALEAAEAGASVLVLERSAAAGGTTCMAGGHFYLGGGTAVQTATGHQDSAEEMAKYITAVSRDPEPDKIKAYCDDSVEHFGWLESLGFQFERSYYPEKAVIQPQTQGLMYTGNEKVWPFCEQAVPAPRGHKVPVPGDTGGAGMVIELLVKRLGERGVPIRYEVGARRLVVDDSGAVVGAYWKAGGEDGFIRASAVVIAAGGFVMNPDMVAEYVPQLAEKPFTLGSTYDDGLGIRMGASVGAGLKHMDQAFITAPVYPPSILLTGLVVNKEGKRFVAEDSYHSRTSGFVMDQTDRAAFLIVDEAHMQRPEFPLAPFIDGWETVDEMADGLGLDRATLHATLDRYNEYAAKGEDPDFHKSPEFLAPQDTGPWAAFDMSLGKALYAGFTVGGMATSLDGQVLTEEGSVIDGLYAAGACAANLAQDGKGYASGTQLGEGSYFGRRAGRHAAHAATVRNRVTVR</sequence>
<accession>L7LK42</accession>
<dbReference type="RefSeq" id="WP_006896882.1">
    <property type="nucleotide sequence ID" value="NZ_BANU01000018.1"/>
</dbReference>
<evidence type="ECO:0000256" key="1">
    <source>
        <dbReference type="ARBA" id="ARBA00001974"/>
    </source>
</evidence>
<dbReference type="PRINTS" id="PR00411">
    <property type="entry name" value="PNDRDTASEI"/>
</dbReference>
<dbReference type="InterPro" id="IPR050315">
    <property type="entry name" value="FAD-oxidoreductase_2"/>
</dbReference>
<dbReference type="AlphaFoldDB" id="L7LK42"/>
<dbReference type="PANTHER" id="PTHR43400">
    <property type="entry name" value="FUMARATE REDUCTASE"/>
    <property type="match status" value="1"/>
</dbReference>
<dbReference type="PANTHER" id="PTHR43400:SF10">
    <property type="entry name" value="3-OXOSTEROID 1-DEHYDROGENASE"/>
    <property type="match status" value="1"/>
</dbReference>
<evidence type="ECO:0000313" key="7">
    <source>
        <dbReference type="Proteomes" id="UP000035083"/>
    </source>
</evidence>
<comment type="cofactor">
    <cofactor evidence="1">
        <name>FAD</name>
        <dbReference type="ChEBI" id="CHEBI:57692"/>
    </cofactor>
</comment>
<evidence type="ECO:0000259" key="5">
    <source>
        <dbReference type="Pfam" id="PF00890"/>
    </source>
</evidence>